<name>A0A142D875_9VIRU</name>
<reference evidence="8" key="1">
    <citation type="submission" date="2015-08" db="EMBL/GenBank/DDBJ databases">
        <authorList>
            <person name="Babu N.S."/>
            <person name="Beckwith C.J."/>
            <person name="Beseler K.G."/>
            <person name="Brison A."/>
            <person name="Carone J.V."/>
            <person name="Caskin T.P."/>
            <person name="Diamond M."/>
            <person name="Durham M.E."/>
            <person name="Foxe J.M."/>
            <person name="Go M."/>
            <person name="Henderson B.A."/>
            <person name="Jones I.B."/>
            <person name="McGettigan J.A."/>
            <person name="Micheletti S.J."/>
            <person name="Nasrallah M.E."/>
            <person name="Ortiz D."/>
            <person name="Piller C.R."/>
            <person name="Privatt S.R."/>
            <person name="Schneider S.L."/>
            <person name="Sharp S."/>
            <person name="Smith T.C."/>
            <person name="Stanton J.D."/>
            <person name="Ullery H.E."/>
            <person name="Wilson R.J."/>
            <person name="Serrano M.G."/>
            <person name="Buck G."/>
            <person name="Lee V."/>
            <person name="Wang Y."/>
            <person name="Carvalho R."/>
            <person name="Voegtly L."/>
            <person name="Shi R."/>
            <person name="Duckworth R."/>
            <person name="Johnson A."/>
            <person name="Loviza R."/>
            <person name="Walstead R."/>
            <person name="Shah Z."/>
            <person name="Kiflezghi M."/>
            <person name="Wade K."/>
            <person name="Ball S.L."/>
            <person name="Bradley K.W."/>
            <person name="Asai D.J."/>
            <person name="Bowman C.A."/>
            <person name="Russell D.A."/>
            <person name="Pope W.H."/>
            <person name="Jacobs-Sera D."/>
            <person name="Hendrix R.W."/>
            <person name="Hatfull G.F."/>
        </authorList>
    </citation>
    <scope>NUCLEOTIDE SEQUENCE</scope>
    <source>
        <strain evidence="8">AVE011</strain>
    </source>
</reference>
<dbReference type="EMBL" id="KT462705">
    <property type="protein sequence ID" value="AMQ23544.1"/>
    <property type="molecule type" value="Genomic_RNA"/>
</dbReference>
<accession>A0A142D875</accession>
<evidence type="ECO:0000256" key="7">
    <source>
        <dbReference type="ARBA" id="ARBA00035110"/>
    </source>
</evidence>
<keyword evidence="5" id="KW-1175">Viral attachment to host cell pilus</keyword>
<keyword evidence="3" id="KW-1161">Viral attachment to host cell</keyword>
<evidence type="ECO:0000256" key="2">
    <source>
        <dbReference type="ARBA" id="ARBA00022581"/>
    </source>
</evidence>
<sequence length="317" mass="36058">DGELRITLWMDPSDPIKAMVEAAYGYLPALRDLSRLQRDFTSYEIKKKAPPVSTKSVDTDVLHAERVNTFLSNIWNDLAAEAYASVEFGTESNGIMYAVEYAQMADQVQRIINTFKINSASKMAASLFLSYHYGWKLTLQDTIDMIDALEEDPSAKRTRLCASVRQVGDDEIYRYTVYTDSTSALRKLLYDLQDKLDACLTLENVWDMVPYSFVVDWILPVGEKLNAIDHFLHLSYSYDNCFSCRTWLKSHAVEVSKYLPNFTGKLTETLYTRQYGDLLQPSVISSITPENPISHLIEGSSLILANTSRPNKPKIRL</sequence>
<evidence type="ECO:0000256" key="1">
    <source>
        <dbReference type="ARBA" id="ARBA00004328"/>
    </source>
</evidence>
<reference evidence="8" key="2">
    <citation type="journal article" date="2016" name="PLoS Biol.">
        <title>Hyperexpansion of RNA Bacteriophage Diversity.</title>
        <authorList>
            <person name="Krishnamurthy S.R."/>
            <person name="Janowski A.B."/>
            <person name="Zhao G."/>
            <person name="Barouch D."/>
            <person name="Wang D."/>
        </authorList>
    </citation>
    <scope>NUCLEOTIDE SEQUENCE</scope>
    <source>
        <strain evidence="8">AVE011</strain>
    </source>
</reference>
<dbReference type="Pfam" id="PF03863">
    <property type="entry name" value="Phage_mat-A"/>
    <property type="match status" value="1"/>
</dbReference>
<dbReference type="GO" id="GO:0039666">
    <property type="term" value="P:virion attachment to host cell pilus"/>
    <property type="evidence" value="ECO:0007669"/>
    <property type="project" value="UniProtKB-KW"/>
</dbReference>
<feature type="non-terminal residue" evidence="8">
    <location>
        <position position="1"/>
    </location>
</feature>
<evidence type="ECO:0000256" key="6">
    <source>
        <dbReference type="ARBA" id="ARBA00023296"/>
    </source>
</evidence>
<proteinExistence type="inferred from homology"/>
<evidence type="ECO:0000256" key="4">
    <source>
        <dbReference type="ARBA" id="ARBA00022844"/>
    </source>
</evidence>
<dbReference type="InterPro" id="IPR005563">
    <property type="entry name" value="A_protein"/>
</dbReference>
<evidence type="ECO:0000313" key="8">
    <source>
        <dbReference type="EMBL" id="AMQ23544.1"/>
    </source>
</evidence>
<dbReference type="GO" id="GO:0044423">
    <property type="term" value="C:virion component"/>
    <property type="evidence" value="ECO:0007669"/>
    <property type="project" value="UniProtKB-KW"/>
</dbReference>
<keyword evidence="2" id="KW-0945">Host-virus interaction</keyword>
<evidence type="ECO:0000256" key="3">
    <source>
        <dbReference type="ARBA" id="ARBA00022804"/>
    </source>
</evidence>
<keyword evidence="4" id="KW-0946">Virion</keyword>
<organism evidence="8">
    <name type="scientific">Leviviridae sp</name>
    <dbReference type="NCBI Taxonomy" id="2027243"/>
    <lineage>
        <taxon>Viruses</taxon>
        <taxon>Riboviria</taxon>
        <taxon>Orthornavirae</taxon>
        <taxon>Lenarviricota</taxon>
        <taxon>Leviviricetes</taxon>
        <taxon>Norzivirales</taxon>
        <taxon>Fiersviridae</taxon>
    </lineage>
</organism>
<comment type="subcellular location">
    <subcellularLocation>
        <location evidence="1">Virion</location>
    </subcellularLocation>
</comment>
<evidence type="ECO:0000256" key="5">
    <source>
        <dbReference type="ARBA" id="ARBA00023104"/>
    </source>
</evidence>
<keyword evidence="6" id="KW-1160">Virus entry into host cell</keyword>
<protein>
    <submittedName>
        <fullName evidence="8">Maturation</fullName>
    </submittedName>
</protein>
<comment type="similarity">
    <text evidence="7">Belongs to the Leviviricetes maturation protein family.</text>
</comment>